<dbReference type="EMBL" id="VBOS01000015">
    <property type="protein sequence ID" value="TMQ60726.1"/>
    <property type="molecule type" value="Genomic_DNA"/>
</dbReference>
<evidence type="ECO:0000313" key="2">
    <source>
        <dbReference type="EMBL" id="TMQ60726.1"/>
    </source>
</evidence>
<evidence type="ECO:0000259" key="1">
    <source>
        <dbReference type="Pfam" id="PF04784"/>
    </source>
</evidence>
<comment type="caution">
    <text evidence="2">The sequence shown here is derived from an EMBL/GenBank/DDBJ whole genome shotgun (WGS) entry which is preliminary data.</text>
</comment>
<feature type="domain" description="DUF547" evidence="1">
    <location>
        <begin position="42"/>
        <end position="168"/>
    </location>
</feature>
<dbReference type="PANTHER" id="PTHR46361:SF3">
    <property type="entry name" value="ELECTRON CARRIER_ PROTEIN DISULFIDE OXIDOREDUCTASE"/>
    <property type="match status" value="1"/>
</dbReference>
<evidence type="ECO:0000313" key="3">
    <source>
        <dbReference type="Proteomes" id="UP000317716"/>
    </source>
</evidence>
<dbReference type="Pfam" id="PF04784">
    <property type="entry name" value="DUF547"/>
    <property type="match status" value="1"/>
</dbReference>
<organism evidence="2 3">
    <name type="scientific">Eiseniibacteriota bacterium</name>
    <dbReference type="NCBI Taxonomy" id="2212470"/>
    <lineage>
        <taxon>Bacteria</taxon>
        <taxon>Candidatus Eiseniibacteriota</taxon>
    </lineage>
</organism>
<dbReference type="Proteomes" id="UP000317716">
    <property type="component" value="Unassembled WGS sequence"/>
</dbReference>
<proteinExistence type="predicted"/>
<gene>
    <name evidence="2" type="ORF">E6K72_00470</name>
</gene>
<dbReference type="InterPro" id="IPR006869">
    <property type="entry name" value="DUF547"/>
</dbReference>
<name>A0A538TAT3_UNCEI</name>
<accession>A0A538TAT3</accession>
<protein>
    <submittedName>
        <fullName evidence="2">DUF547 domain-containing protein</fullName>
    </submittedName>
</protein>
<dbReference type="AlphaFoldDB" id="A0A538TAT3"/>
<reference evidence="2 3" key="1">
    <citation type="journal article" date="2019" name="Nat. Microbiol.">
        <title>Mediterranean grassland soil C-N compound turnover is dependent on rainfall and depth, and is mediated by genomically divergent microorganisms.</title>
        <authorList>
            <person name="Diamond S."/>
            <person name="Andeer P.F."/>
            <person name="Li Z."/>
            <person name="Crits-Christoph A."/>
            <person name="Burstein D."/>
            <person name="Anantharaman K."/>
            <person name="Lane K.R."/>
            <person name="Thomas B.C."/>
            <person name="Pan C."/>
            <person name="Northen T.R."/>
            <person name="Banfield J.F."/>
        </authorList>
    </citation>
    <scope>NUCLEOTIDE SEQUENCE [LARGE SCALE GENOMIC DNA]</scope>
    <source>
        <strain evidence="2">WS_2</strain>
    </source>
</reference>
<dbReference type="PANTHER" id="PTHR46361">
    <property type="entry name" value="ELECTRON CARRIER/ PROTEIN DISULFIDE OXIDOREDUCTASE"/>
    <property type="match status" value="1"/>
</dbReference>
<feature type="non-terminal residue" evidence="2">
    <location>
        <position position="1"/>
    </location>
</feature>
<sequence length="248" mass="28341">TVISAPRAPLDTRFDYEKFYDMRGRFERCTRIHRQMLAVPPSAMEERTRLAWAINMYNYLVIETATENLLIPGHGRQRYLGPNAINTRKGPFFRAPVVEVEGRSYSLDQFERHFMLADFDPATGGPPPASLDPRVHFAVVCGALGCPPLQPRAYRGDSLEIQLDAATRNALALPRHLKFREETGIVEASAIFHWYMADFGGMDKAFRFLLKYAPAKTRAGIERRKITSISGMIPWDWNLNQTEHKKEI</sequence>